<sequence>MTTRRLAILIGLVLAGAALTACTGGGTPDPSAPGSAAPTGDGGAGATPGGDELTCESMISEGTVAALTDAGWTAEPREFRVGDVELTQGLLCFWADFSVPSDHGQMYGWSPLSIEEAERAQAGLEEEGWRSEEDAQGTYVTEDPQFAMSTDEDGYGMTYLFGDGWVKVADTKQGLLLIEGPR</sequence>
<keyword evidence="2" id="KW-0732">Signal</keyword>
<dbReference type="GeneID" id="36299196"/>
<accession>A0A1H1LEU9</accession>
<dbReference type="Proteomes" id="UP000182126">
    <property type="component" value="Chromosome I"/>
</dbReference>
<evidence type="ECO:0000313" key="3">
    <source>
        <dbReference type="EMBL" id="SDR72937.1"/>
    </source>
</evidence>
<dbReference type="PROSITE" id="PS51257">
    <property type="entry name" value="PROKAR_LIPOPROTEIN"/>
    <property type="match status" value="1"/>
</dbReference>
<feature type="signal peptide" evidence="2">
    <location>
        <begin position="1"/>
        <end position="20"/>
    </location>
</feature>
<proteinExistence type="predicted"/>
<feature type="region of interest" description="Disordered" evidence="1">
    <location>
        <begin position="26"/>
        <end position="52"/>
    </location>
</feature>
<reference evidence="3 4" key="1">
    <citation type="submission" date="2016-10" db="EMBL/GenBank/DDBJ databases">
        <authorList>
            <person name="de Groot N.N."/>
        </authorList>
    </citation>
    <scope>NUCLEOTIDE SEQUENCE [LARGE SCALE GENOMIC DNA]</scope>
    <source>
        <strain evidence="3 4">DSM 15019</strain>
    </source>
</reference>
<feature type="compositionally biased region" description="Low complexity" evidence="1">
    <location>
        <begin position="26"/>
        <end position="39"/>
    </location>
</feature>
<feature type="chain" id="PRO_5039573686" description="Nitrate ABC transporter substrate-binding protein" evidence="2">
    <location>
        <begin position="21"/>
        <end position="182"/>
    </location>
</feature>
<name>A0A1H1LEU9_9MICO</name>
<evidence type="ECO:0000256" key="1">
    <source>
        <dbReference type="SAM" id="MobiDB-lite"/>
    </source>
</evidence>
<gene>
    <name evidence="3" type="ORF">SAMN04489809_0110</name>
</gene>
<dbReference type="AlphaFoldDB" id="A0A1H1LEU9"/>
<dbReference type="EMBL" id="LT629770">
    <property type="protein sequence ID" value="SDR72937.1"/>
    <property type="molecule type" value="Genomic_DNA"/>
</dbReference>
<protein>
    <recommendedName>
        <fullName evidence="5">Nitrate ABC transporter substrate-binding protein</fullName>
    </recommendedName>
</protein>
<evidence type="ECO:0000256" key="2">
    <source>
        <dbReference type="SAM" id="SignalP"/>
    </source>
</evidence>
<evidence type="ECO:0008006" key="5">
    <source>
        <dbReference type="Google" id="ProtNLM"/>
    </source>
</evidence>
<evidence type="ECO:0000313" key="4">
    <source>
        <dbReference type="Proteomes" id="UP000182126"/>
    </source>
</evidence>
<organism evidence="3 4">
    <name type="scientific">Microbacterium paraoxydans</name>
    <dbReference type="NCBI Taxonomy" id="199592"/>
    <lineage>
        <taxon>Bacteria</taxon>
        <taxon>Bacillati</taxon>
        <taxon>Actinomycetota</taxon>
        <taxon>Actinomycetes</taxon>
        <taxon>Micrococcales</taxon>
        <taxon>Microbacteriaceae</taxon>
        <taxon>Microbacterium</taxon>
    </lineage>
</organism>
<dbReference type="RefSeq" id="WP_060920995.1">
    <property type="nucleotide sequence ID" value="NZ_LT629770.1"/>
</dbReference>